<gene>
    <name evidence="7" type="primary">g13215</name>
    <name evidence="6" type="synonym">MED10</name>
    <name evidence="7" type="ORF">VP750_LOCUS11720</name>
</gene>
<comment type="subunit">
    <text evidence="6">Component of the Mediator complex.</text>
</comment>
<evidence type="ECO:0000313" key="8">
    <source>
        <dbReference type="Proteomes" id="UP001497392"/>
    </source>
</evidence>
<sequence length="133" mass="14845">MSDVRKTFRQAADTVLKQIQELEASVSNYGGDPDTLIHQLEKFQKDLQTLEQKRDLLAVDVPVDLLRAIYEGGNPDVFTAEVFERANRANQLSKGKAEAFTTFRDSLLKGAETCYPSEAEAYKALLPPPKKKG</sequence>
<comment type="function">
    <text evidence="6">Component of the Mediator complex, a coactivator involved in the regulated transcription of nearly all RNA polymerase II-dependent genes. Mediator functions as a bridge to convey information from gene-specific regulatory proteins to the basal RNA polymerase II transcription machinery. Mediator is recruited to promoters by direct interactions with regulatory proteins and serves as a scaffold for the assembly of a functional preinitiation complex with RNA polymerase II and the general transcription factors.</text>
</comment>
<evidence type="ECO:0000256" key="4">
    <source>
        <dbReference type="ARBA" id="ARBA00023163"/>
    </source>
</evidence>
<evidence type="ECO:0000256" key="1">
    <source>
        <dbReference type="ARBA" id="ARBA00004123"/>
    </source>
</evidence>
<comment type="similarity">
    <text evidence="2 6">Belongs to the Mediator complex subunit 10 family.</text>
</comment>
<comment type="subcellular location">
    <subcellularLocation>
        <location evidence="1 6">Nucleus</location>
    </subcellularLocation>
</comment>
<evidence type="ECO:0000256" key="2">
    <source>
        <dbReference type="ARBA" id="ARBA00005389"/>
    </source>
</evidence>
<name>A0ABP1GCA9_9CHLO</name>
<comment type="caution">
    <text evidence="7">The sequence shown here is derived from an EMBL/GenBank/DDBJ whole genome shotgun (WGS) entry which is preliminary data.</text>
</comment>
<reference evidence="7 8" key="1">
    <citation type="submission" date="2024-06" db="EMBL/GenBank/DDBJ databases">
        <authorList>
            <person name="Kraege A."/>
            <person name="Thomma B."/>
        </authorList>
    </citation>
    <scope>NUCLEOTIDE SEQUENCE [LARGE SCALE GENOMIC DNA]</scope>
</reference>
<evidence type="ECO:0000256" key="6">
    <source>
        <dbReference type="RuleBase" id="RU364146"/>
    </source>
</evidence>
<evidence type="ECO:0000256" key="3">
    <source>
        <dbReference type="ARBA" id="ARBA00023015"/>
    </source>
</evidence>
<dbReference type="Proteomes" id="UP001497392">
    <property type="component" value="Unassembled WGS sequence"/>
</dbReference>
<keyword evidence="3 6" id="KW-0805">Transcription regulation</keyword>
<dbReference type="InterPro" id="IPR019145">
    <property type="entry name" value="Mediator_Med10"/>
</dbReference>
<proteinExistence type="inferred from homology"/>
<accession>A0ABP1GCA9</accession>
<keyword evidence="6" id="KW-0010">Activator</keyword>
<evidence type="ECO:0000256" key="5">
    <source>
        <dbReference type="ARBA" id="ARBA00023242"/>
    </source>
</evidence>
<organism evidence="7 8">
    <name type="scientific">Coccomyxa viridis</name>
    <dbReference type="NCBI Taxonomy" id="1274662"/>
    <lineage>
        <taxon>Eukaryota</taxon>
        <taxon>Viridiplantae</taxon>
        <taxon>Chlorophyta</taxon>
        <taxon>core chlorophytes</taxon>
        <taxon>Trebouxiophyceae</taxon>
        <taxon>Trebouxiophyceae incertae sedis</taxon>
        <taxon>Coccomyxaceae</taxon>
        <taxon>Coccomyxa</taxon>
    </lineage>
</organism>
<keyword evidence="5 6" id="KW-0539">Nucleus</keyword>
<keyword evidence="8" id="KW-1185">Reference proteome</keyword>
<dbReference type="EMBL" id="CAXHTA020000021">
    <property type="protein sequence ID" value="CAL5229814.1"/>
    <property type="molecule type" value="Genomic_DNA"/>
</dbReference>
<evidence type="ECO:0000313" key="7">
    <source>
        <dbReference type="EMBL" id="CAL5229814.1"/>
    </source>
</evidence>
<dbReference type="Pfam" id="PF09748">
    <property type="entry name" value="Med10"/>
    <property type="match status" value="1"/>
</dbReference>
<protein>
    <recommendedName>
        <fullName evidence="6">Mediator of RNA polymerase II transcription subunit 10</fullName>
    </recommendedName>
    <alternativeName>
        <fullName evidence="6">Mediator complex subunit 10</fullName>
    </alternativeName>
</protein>
<keyword evidence="4 6" id="KW-0804">Transcription</keyword>